<feature type="compositionally biased region" description="Basic and acidic residues" evidence="1">
    <location>
        <begin position="14"/>
        <end position="37"/>
    </location>
</feature>
<name>A0ABV8Q7F6_9MICO</name>
<evidence type="ECO:0000256" key="1">
    <source>
        <dbReference type="SAM" id="MobiDB-lite"/>
    </source>
</evidence>
<gene>
    <name evidence="2" type="ORF">ACFOYW_08300</name>
</gene>
<comment type="caution">
    <text evidence="2">The sequence shown here is derived from an EMBL/GenBank/DDBJ whole genome shotgun (WGS) entry which is preliminary data.</text>
</comment>
<dbReference type="RefSeq" id="WP_390228397.1">
    <property type="nucleotide sequence ID" value="NZ_JBHSCN010000005.1"/>
</dbReference>
<evidence type="ECO:0000313" key="3">
    <source>
        <dbReference type="Proteomes" id="UP001595900"/>
    </source>
</evidence>
<proteinExistence type="predicted"/>
<accession>A0ABV8Q7F6</accession>
<dbReference type="EMBL" id="JBHSCN010000005">
    <property type="protein sequence ID" value="MFC4243372.1"/>
    <property type="molecule type" value="Genomic_DNA"/>
</dbReference>
<reference evidence="3" key="1">
    <citation type="journal article" date="2019" name="Int. J. Syst. Evol. Microbiol.">
        <title>The Global Catalogue of Microorganisms (GCM) 10K type strain sequencing project: providing services to taxonomists for standard genome sequencing and annotation.</title>
        <authorList>
            <consortium name="The Broad Institute Genomics Platform"/>
            <consortium name="The Broad Institute Genome Sequencing Center for Infectious Disease"/>
            <person name="Wu L."/>
            <person name="Ma J."/>
        </authorList>
    </citation>
    <scope>NUCLEOTIDE SEQUENCE [LARGE SCALE GENOMIC DNA]</scope>
    <source>
        <strain evidence="3">CGMCC 1.10363</strain>
    </source>
</reference>
<sequence>MNTKPRDVLASPPEKSDARDRLSKDAREQSLARRADETQFNSQTEAWSAHTRGI</sequence>
<evidence type="ECO:0000313" key="2">
    <source>
        <dbReference type="EMBL" id="MFC4243372.1"/>
    </source>
</evidence>
<organism evidence="2 3">
    <name type="scientific">Gryllotalpicola reticulitermitis</name>
    <dbReference type="NCBI Taxonomy" id="1184153"/>
    <lineage>
        <taxon>Bacteria</taxon>
        <taxon>Bacillati</taxon>
        <taxon>Actinomycetota</taxon>
        <taxon>Actinomycetes</taxon>
        <taxon>Micrococcales</taxon>
        <taxon>Microbacteriaceae</taxon>
        <taxon>Gryllotalpicola</taxon>
    </lineage>
</organism>
<keyword evidence="3" id="KW-1185">Reference proteome</keyword>
<dbReference type="Proteomes" id="UP001595900">
    <property type="component" value="Unassembled WGS sequence"/>
</dbReference>
<feature type="region of interest" description="Disordered" evidence="1">
    <location>
        <begin position="1"/>
        <end position="54"/>
    </location>
</feature>
<protein>
    <submittedName>
        <fullName evidence="2">Uncharacterized protein</fullName>
    </submittedName>
</protein>